<feature type="transmembrane region" description="Helical" evidence="1">
    <location>
        <begin position="243"/>
        <end position="267"/>
    </location>
</feature>
<sequence>MSAPTISTRENLTGRVLVLLALLLYCVLTALAYFYIEEDSYIYFRAAENIAHGHGYVFNIGDVRVETGSGPLWQYLLALGIYLGATPVLMVKLLGLACGMGTVYLVYLAGRNFASPAWGGAAALMIAGSTPFVWWANSGLELAGYTLLLSGCLLISSRPAKVGWLPALPFALLLFARPEAFLVVPFFILFFAFTRQRAFALRVFALCTVSYSAYLAFRFFYFGEVQISAFYAKITAEGTNWPYVWFVLQELRILYPIALAIPAVLLLRRMQQPAHFSLLVALSLMGIFFAGSNFDFKPYFRFYALALPQFYLLFACAGHALTRLSWRPARIVVALYAFCAVIAVIWIPRIELFAGRSPNALLLMGRLVAEDPAGALASYRYKLRDPQSHVPLDDALAQRSPMLAAQSLDGNYQAAIGHFLRENYPDGLRIVYDQMGQTAYLAGMQQQFVDLLGLASPPVSLYYFNLNAANNSAKQLYKHVVDPLIGLRSNADRDIGLEGALQYVYDKSPDVVLIHGFVTRNPLTLTYHLSNSQWLRDNYVPRYRLAHWVTVYERKDRQYPLKAVSFPPVLEFESLQNTVHPPLAAD</sequence>
<accession>A0ABY6ZYU9</accession>
<feature type="transmembrane region" description="Helical" evidence="1">
    <location>
        <begin position="117"/>
        <end position="136"/>
    </location>
</feature>
<keyword evidence="1" id="KW-1133">Transmembrane helix</keyword>
<evidence type="ECO:0000313" key="3">
    <source>
        <dbReference type="Proteomes" id="UP001163624"/>
    </source>
</evidence>
<dbReference type="EMBL" id="CP113432">
    <property type="protein sequence ID" value="WAI49762.1"/>
    <property type="molecule type" value="Genomic_DNA"/>
</dbReference>
<feature type="transmembrane region" description="Helical" evidence="1">
    <location>
        <begin position="12"/>
        <end position="36"/>
    </location>
</feature>
<feature type="transmembrane region" description="Helical" evidence="1">
    <location>
        <begin position="167"/>
        <end position="192"/>
    </location>
</feature>
<feature type="transmembrane region" description="Helical" evidence="1">
    <location>
        <begin position="329"/>
        <end position="347"/>
    </location>
</feature>
<evidence type="ECO:0000313" key="2">
    <source>
        <dbReference type="EMBL" id="WAI49762.1"/>
    </source>
</evidence>
<keyword evidence="1" id="KW-0472">Membrane</keyword>
<gene>
    <name evidence="2" type="ORF">OU419_00390</name>
</gene>
<feature type="transmembrane region" description="Helical" evidence="1">
    <location>
        <begin position="300"/>
        <end position="322"/>
    </location>
</feature>
<feature type="transmembrane region" description="Helical" evidence="1">
    <location>
        <begin position="274"/>
        <end position="294"/>
    </location>
</feature>
<feature type="transmembrane region" description="Helical" evidence="1">
    <location>
        <begin position="199"/>
        <end position="223"/>
    </location>
</feature>
<evidence type="ECO:0008006" key="4">
    <source>
        <dbReference type="Google" id="ProtNLM"/>
    </source>
</evidence>
<dbReference type="Proteomes" id="UP001163624">
    <property type="component" value="Chromosome"/>
</dbReference>
<protein>
    <recommendedName>
        <fullName evidence="4">Glycosyltransferase RgtA/B/C/D-like domain-containing protein</fullName>
    </recommendedName>
</protein>
<keyword evidence="3" id="KW-1185">Reference proteome</keyword>
<dbReference type="RefSeq" id="WP_254469770.1">
    <property type="nucleotide sequence ID" value="NZ_CP113432.1"/>
</dbReference>
<reference evidence="2" key="1">
    <citation type="submission" date="2022-11" db="EMBL/GenBank/DDBJ databases">
        <title>Pseudomonas triclosanedens sp. nov., a triclosan degrader isolated from activated sludge.</title>
        <authorList>
            <person name="Yin Y."/>
            <person name="Lu Z."/>
        </authorList>
    </citation>
    <scope>NUCLEOTIDE SEQUENCE</scope>
    <source>
        <strain evidence="2">ZM23</strain>
    </source>
</reference>
<feature type="transmembrane region" description="Helical" evidence="1">
    <location>
        <begin position="72"/>
        <end position="105"/>
    </location>
</feature>
<name>A0ABY6ZYU9_9PSED</name>
<evidence type="ECO:0000256" key="1">
    <source>
        <dbReference type="SAM" id="Phobius"/>
    </source>
</evidence>
<keyword evidence="1" id="KW-0812">Transmembrane</keyword>
<organism evidence="2 3">
    <name type="scientific">Pseudomonas triclosanedens</name>
    <dbReference type="NCBI Taxonomy" id="2961893"/>
    <lineage>
        <taxon>Bacteria</taxon>
        <taxon>Pseudomonadati</taxon>
        <taxon>Pseudomonadota</taxon>
        <taxon>Gammaproteobacteria</taxon>
        <taxon>Pseudomonadales</taxon>
        <taxon>Pseudomonadaceae</taxon>
        <taxon>Pseudomonas</taxon>
    </lineage>
</organism>
<proteinExistence type="predicted"/>